<dbReference type="Pfam" id="PF13231">
    <property type="entry name" value="PMT_2"/>
    <property type="match status" value="1"/>
</dbReference>
<dbReference type="PANTHER" id="PTHR33908:SF3">
    <property type="entry name" value="UNDECAPRENYL PHOSPHATE-ALPHA-4-AMINO-4-DEOXY-L-ARABINOSE ARABINOSYL TRANSFERASE"/>
    <property type="match status" value="1"/>
</dbReference>
<dbReference type="Pfam" id="PF18583">
    <property type="entry name" value="Arnt_C"/>
    <property type="match status" value="1"/>
</dbReference>
<feature type="transmembrane region" description="Helical" evidence="8">
    <location>
        <begin position="266"/>
        <end position="283"/>
    </location>
</feature>
<name>A0AAU8A3E4_9BURK</name>
<feature type="transmembrane region" description="Helical" evidence="8">
    <location>
        <begin position="422"/>
        <end position="441"/>
    </location>
</feature>
<feature type="transmembrane region" description="Helical" evidence="8">
    <location>
        <begin position="358"/>
        <end position="377"/>
    </location>
</feature>
<sequence>MNANRQITPLSSPALLLLFTLATLLWFGTLDYRHLIPSDEGRYAQMAREMMVSGDYITPRYNDYKYFEKPPFHIWVTAITFQLFGLGEWQARFWSGITSYFTILLVGFTAFRLYGSLAGYLAALILLASPMWVVGGHFNALDMGLSAFLNLALCSLLLAQHNFNENRLRAARHWMWICWLAMGLATLSKGLIGVVIPGMVLFAYMITRWDWRILTRLHIVSGLIIFLAVTAPWFIAVSIQNPEFAHFFFIHEHFERFTADAHRRTAPFYFFLPLVIIGFLPWMPQFFQSAWQTIKQYCLGQFSASWMLWAWFVIILLFFSVSRSKLPGYIMPVFPALAILASKSIIDYLETHPSLSNGWRVQTVFFAVLAIVGFFFLSEVGRNGQPDEVEAYQAYTVWITVALLCLFSFSLCAALLAKRNSLLSIGLFAFGFFLTATIAGTGHETLGRAVSGYDLAQKVKGQIPSDAKIYSVRLLDHTLPFYLERNTIMVEFTDELTFGSKQEPHKLVPSLQEFIALWNQDPKAIAVMIPSQYEELKQMNLPMEELGRDSRRVIVRHPSPALRQ</sequence>
<proteinExistence type="predicted"/>
<evidence type="ECO:0000256" key="2">
    <source>
        <dbReference type="ARBA" id="ARBA00022475"/>
    </source>
</evidence>
<keyword evidence="7 8" id="KW-0472">Membrane</keyword>
<dbReference type="InterPro" id="IPR038731">
    <property type="entry name" value="RgtA/B/C-like"/>
</dbReference>
<dbReference type="PANTHER" id="PTHR33908">
    <property type="entry name" value="MANNOSYLTRANSFERASE YKCB-RELATED"/>
    <property type="match status" value="1"/>
</dbReference>
<evidence type="ECO:0000256" key="1">
    <source>
        <dbReference type="ARBA" id="ARBA00004651"/>
    </source>
</evidence>
<feature type="transmembrane region" description="Helical" evidence="8">
    <location>
        <begin position="303"/>
        <end position="321"/>
    </location>
</feature>
<evidence type="ECO:0000256" key="5">
    <source>
        <dbReference type="ARBA" id="ARBA00022692"/>
    </source>
</evidence>
<protein>
    <submittedName>
        <fullName evidence="11">Glycosyltransferase family 39 protein</fullName>
    </submittedName>
</protein>
<feature type="transmembrane region" description="Helical" evidence="8">
    <location>
        <begin position="101"/>
        <end position="128"/>
    </location>
</feature>
<dbReference type="RefSeq" id="WP_353439374.1">
    <property type="nucleotide sequence ID" value="NZ_CP099959.1"/>
</dbReference>
<evidence type="ECO:0000256" key="3">
    <source>
        <dbReference type="ARBA" id="ARBA00022676"/>
    </source>
</evidence>
<dbReference type="InterPro" id="IPR040845">
    <property type="entry name" value="Arnt_C"/>
</dbReference>
<feature type="domain" description="Aminoarabinose transferase C-terminal" evidence="10">
    <location>
        <begin position="455"/>
        <end position="556"/>
    </location>
</feature>
<evidence type="ECO:0000313" key="11">
    <source>
        <dbReference type="EMBL" id="XCC58201.1"/>
    </source>
</evidence>
<keyword evidence="4" id="KW-0808">Transferase</keyword>
<evidence type="ECO:0000259" key="10">
    <source>
        <dbReference type="Pfam" id="PF18583"/>
    </source>
</evidence>
<evidence type="ECO:0000256" key="6">
    <source>
        <dbReference type="ARBA" id="ARBA00022989"/>
    </source>
</evidence>
<dbReference type="AlphaFoldDB" id="A0AAU8A3E4"/>
<accession>A0AAU8A3E4</accession>
<dbReference type="GO" id="GO:0016763">
    <property type="term" value="F:pentosyltransferase activity"/>
    <property type="evidence" value="ECO:0007669"/>
    <property type="project" value="TreeGrafter"/>
</dbReference>
<evidence type="ECO:0000256" key="4">
    <source>
        <dbReference type="ARBA" id="ARBA00022679"/>
    </source>
</evidence>
<dbReference type="InterPro" id="IPR050297">
    <property type="entry name" value="LipidA_mod_glycosyltrf_83"/>
</dbReference>
<feature type="transmembrane region" description="Helical" evidence="8">
    <location>
        <begin position="179"/>
        <end position="206"/>
    </location>
</feature>
<evidence type="ECO:0000259" key="9">
    <source>
        <dbReference type="Pfam" id="PF13231"/>
    </source>
</evidence>
<keyword evidence="3" id="KW-0328">Glycosyltransferase</keyword>
<feature type="domain" description="Glycosyltransferase RgtA/B/C/D-like" evidence="9">
    <location>
        <begin position="69"/>
        <end position="234"/>
    </location>
</feature>
<keyword evidence="6 8" id="KW-1133">Transmembrane helix</keyword>
<reference evidence="11" key="1">
    <citation type="submission" date="2022-06" db="EMBL/GenBank/DDBJ databases">
        <title>New Polynucleobacter species.</title>
        <authorList>
            <person name="Hahn M.W."/>
        </authorList>
    </citation>
    <scope>NUCLEOTIDE SEQUENCE</scope>
    <source>
        <strain evidence="11">UK-FUSCHL-C3</strain>
    </source>
</reference>
<dbReference type="GO" id="GO:0005886">
    <property type="term" value="C:plasma membrane"/>
    <property type="evidence" value="ECO:0007669"/>
    <property type="project" value="UniProtKB-SubCell"/>
</dbReference>
<feature type="transmembrane region" description="Helical" evidence="8">
    <location>
        <begin position="140"/>
        <end position="159"/>
    </location>
</feature>
<dbReference type="GO" id="GO:0009103">
    <property type="term" value="P:lipopolysaccharide biosynthetic process"/>
    <property type="evidence" value="ECO:0007669"/>
    <property type="project" value="TreeGrafter"/>
</dbReference>
<feature type="transmembrane region" description="Helical" evidence="8">
    <location>
        <begin position="397"/>
        <end position="416"/>
    </location>
</feature>
<keyword evidence="2" id="KW-1003">Cell membrane</keyword>
<evidence type="ECO:0000256" key="7">
    <source>
        <dbReference type="ARBA" id="ARBA00023136"/>
    </source>
</evidence>
<feature type="transmembrane region" description="Helical" evidence="8">
    <location>
        <begin position="7"/>
        <end position="27"/>
    </location>
</feature>
<evidence type="ECO:0000256" key="8">
    <source>
        <dbReference type="SAM" id="Phobius"/>
    </source>
</evidence>
<comment type="subcellular location">
    <subcellularLocation>
        <location evidence="1">Cell membrane</location>
        <topology evidence="1">Multi-pass membrane protein</topology>
    </subcellularLocation>
</comment>
<feature type="transmembrane region" description="Helical" evidence="8">
    <location>
        <begin position="218"/>
        <end position="239"/>
    </location>
</feature>
<dbReference type="GO" id="GO:0010041">
    <property type="term" value="P:response to iron(III) ion"/>
    <property type="evidence" value="ECO:0007669"/>
    <property type="project" value="TreeGrafter"/>
</dbReference>
<keyword evidence="5 8" id="KW-0812">Transmembrane</keyword>
<organism evidence="11">
    <name type="scientific">Polynucleobacter sp. UK-FUSCHL-C3</name>
    <dbReference type="NCBI Taxonomy" id="2955208"/>
    <lineage>
        <taxon>Bacteria</taxon>
        <taxon>Pseudomonadati</taxon>
        <taxon>Pseudomonadota</taxon>
        <taxon>Betaproteobacteria</taxon>
        <taxon>Burkholderiales</taxon>
        <taxon>Burkholderiaceae</taxon>
        <taxon>Polynucleobacter</taxon>
    </lineage>
</organism>
<gene>
    <name evidence="11" type="ORF">NKE59_02615</name>
</gene>
<dbReference type="EMBL" id="CP099959">
    <property type="protein sequence ID" value="XCC58201.1"/>
    <property type="molecule type" value="Genomic_DNA"/>
</dbReference>